<evidence type="ECO:0000313" key="10">
    <source>
        <dbReference type="EMBL" id="CCE25234.1"/>
    </source>
</evidence>
<proteinExistence type="predicted"/>
<dbReference type="InterPro" id="IPR036097">
    <property type="entry name" value="HisK_dim/P_sf"/>
</dbReference>
<dbReference type="PATRIC" id="fig|271065.3.peg.3689"/>
<dbReference type="InterPro" id="IPR003661">
    <property type="entry name" value="HisK_dim/P_dom"/>
</dbReference>
<dbReference type="Proteomes" id="UP000008315">
    <property type="component" value="Chromosome"/>
</dbReference>
<dbReference type="PANTHER" id="PTHR43304">
    <property type="entry name" value="PHYTOCHROME-LIKE PROTEIN CPH1"/>
    <property type="match status" value="1"/>
</dbReference>
<feature type="transmembrane region" description="Helical" evidence="6">
    <location>
        <begin position="70"/>
        <end position="88"/>
    </location>
</feature>
<dbReference type="Pfam" id="PF08447">
    <property type="entry name" value="PAS_3"/>
    <property type="match status" value="3"/>
</dbReference>
<feature type="transmembrane region" description="Helical" evidence="6">
    <location>
        <begin position="21"/>
        <end position="41"/>
    </location>
</feature>
<dbReference type="Gene3D" id="1.10.287.130">
    <property type="match status" value="1"/>
</dbReference>
<dbReference type="AlphaFoldDB" id="G4SWK8"/>
<evidence type="ECO:0000256" key="3">
    <source>
        <dbReference type="ARBA" id="ARBA00022553"/>
    </source>
</evidence>
<evidence type="ECO:0000256" key="5">
    <source>
        <dbReference type="ARBA" id="ARBA00022777"/>
    </source>
</evidence>
<dbReference type="Pfam" id="PF08448">
    <property type="entry name" value="PAS_4"/>
    <property type="match status" value="1"/>
</dbReference>
<dbReference type="PROSITE" id="PS50112">
    <property type="entry name" value="PAS"/>
    <property type="match status" value="3"/>
</dbReference>
<dbReference type="SUPFAM" id="SSF55785">
    <property type="entry name" value="PYP-like sensor domain (PAS domain)"/>
    <property type="match status" value="6"/>
</dbReference>
<gene>
    <name evidence="10" type="ordered locus">MEALZ_3576</name>
</gene>
<keyword evidence="6" id="KW-0472">Membrane</keyword>
<evidence type="ECO:0000256" key="2">
    <source>
        <dbReference type="ARBA" id="ARBA00012438"/>
    </source>
</evidence>
<dbReference type="SUPFAM" id="SSF55874">
    <property type="entry name" value="ATPase domain of HSP90 chaperone/DNA topoisomerase II/histidine kinase"/>
    <property type="match status" value="1"/>
</dbReference>
<feature type="domain" description="PAS" evidence="8">
    <location>
        <begin position="514"/>
        <end position="584"/>
    </location>
</feature>
<dbReference type="SMART" id="SM00086">
    <property type="entry name" value="PAC"/>
    <property type="match status" value="6"/>
</dbReference>
<dbReference type="STRING" id="1091494.MEALZ_3576"/>
<dbReference type="PROSITE" id="PS50109">
    <property type="entry name" value="HIS_KIN"/>
    <property type="match status" value="1"/>
</dbReference>
<name>G4SWK8_META2</name>
<feature type="domain" description="PAC" evidence="9">
    <location>
        <begin position="197"/>
        <end position="250"/>
    </location>
</feature>
<organism evidence="10 11">
    <name type="scientific">Methylotuvimicrobium alcaliphilum (strain DSM 19304 / NCIMB 14124 / VKM B-2133 / 20Z)</name>
    <name type="common">Methylomicrobium alcaliphilum</name>
    <dbReference type="NCBI Taxonomy" id="1091494"/>
    <lineage>
        <taxon>Bacteria</taxon>
        <taxon>Pseudomonadati</taxon>
        <taxon>Pseudomonadota</taxon>
        <taxon>Gammaproteobacteria</taxon>
        <taxon>Methylococcales</taxon>
        <taxon>Methylococcaceae</taxon>
        <taxon>Methylotuvimicrobium</taxon>
    </lineage>
</organism>
<dbReference type="SMART" id="SM00387">
    <property type="entry name" value="HATPase_c"/>
    <property type="match status" value="1"/>
</dbReference>
<dbReference type="EMBL" id="FO082060">
    <property type="protein sequence ID" value="CCE25234.1"/>
    <property type="molecule type" value="Genomic_DNA"/>
</dbReference>
<dbReference type="InterPro" id="IPR035965">
    <property type="entry name" value="PAS-like_dom_sf"/>
</dbReference>
<reference evidence="11" key="1">
    <citation type="journal article" date="2012" name="J. Bacteriol.">
        <title>Genome sequence of the haloalkaliphilic methanotrophic bacterium Methylomicrobium alcaliphilum 20Z.</title>
        <authorList>
            <person name="Vuilleumier S."/>
            <person name="Khmelenina V.N."/>
            <person name="Bringel F."/>
            <person name="Reshetnikov A.S."/>
            <person name="Lajus A."/>
            <person name="Mangenot S."/>
            <person name="Rouy Z."/>
            <person name="Op den Camp H.J."/>
            <person name="Jetten M.S."/>
            <person name="Dispirito A.A."/>
            <person name="Dunfield P."/>
            <person name="Klotz M.G."/>
            <person name="Semrau J.D."/>
            <person name="Stein L.Y."/>
            <person name="Barbe V."/>
            <person name="Medigue C."/>
            <person name="Trotsenko Y.A."/>
            <person name="Kalyuzhnaya M.G."/>
        </authorList>
    </citation>
    <scope>NUCLEOTIDE SEQUENCE [LARGE SCALE GENOMIC DNA]</scope>
    <source>
        <strain evidence="11">DSM 19304 / NCIMB 14124 / VKM B-2133 / 20Z</strain>
    </source>
</reference>
<dbReference type="RefSeq" id="WP_014149989.1">
    <property type="nucleotide sequence ID" value="NC_016112.1"/>
</dbReference>
<keyword evidence="4 10" id="KW-0808">Transferase</keyword>
<evidence type="ECO:0000256" key="1">
    <source>
        <dbReference type="ARBA" id="ARBA00000085"/>
    </source>
</evidence>
<feature type="domain" description="PAS" evidence="8">
    <location>
        <begin position="779"/>
        <end position="851"/>
    </location>
</feature>
<dbReference type="CDD" id="cd00130">
    <property type="entry name" value="PAS"/>
    <property type="match status" value="5"/>
</dbReference>
<feature type="domain" description="PAC" evidence="9">
    <location>
        <begin position="855"/>
        <end position="907"/>
    </location>
</feature>
<dbReference type="InterPro" id="IPR005467">
    <property type="entry name" value="His_kinase_dom"/>
</dbReference>
<feature type="transmembrane region" description="Helical" evidence="6">
    <location>
        <begin position="95"/>
        <end position="115"/>
    </location>
</feature>
<sequence length="1145" mass="129136">MTDARCKIQKTFFNLGDQPAVLRYGLAVLVVVATTFATIYFPVIGDRAAFLLFAFGINLVSFWLGKNPGFLAAALSLIAVNALILFPAETEFDDLLILNAAFCFVSVVMVATTSFHRRITRALWESRQDLDRAQTVGQIGSWRLDIKRDELIWSDENHRIFGIPIGTPKTYQTFLAIVHPEDRDYVDRMWREGLRGEPYDIEHRLLVDGTVKWVREKAWLEYDKKGNLLGGFGTTQDITDHKRNELELLDSRQRYADIVESASDAIITVDVDQRILLFNSAAEKMFGCSTDEAIGGTIERFIPERFRAAHGKNIRGFDKAGLAHRIKNELASIRGIRADGEEFPIEASISKGEINGRKTFTAIIRDVTERMSAELTMKEQIRLQDQLTKIAATVPGVICSFRLRPDGSASMPYASPLFESLYGISPDVVAEDFSPVFARTHPDDLDHIHQTIAESARTLQAWRDAFRYNHPTKGEIWIEGHSMPQCEMDGSMLWHGYIQDITNRKLAELTLRDRENEIRLIMDATPALISYLDTEFKYLRVNATYEKWFGITADRILGRKAPEIIGQEAWRTVKPYFERALAGEQVNFDQQIPYGHGEPRWVQATYIPNTDTTGKIKGVVVHVVDVTDRKLTEKKIDLLNRSLERRVEEMQVIFNTAPIGLCIADGSDVYDIRGNPALEVMLGIPMRVGLSNRSEVMNAIRVMQNGLELANEDLPMRRAVRGEVVKNQVIDIIRPDSQQITILGNASPLFNEQGEPRGAVGAFLDITALKQAEQELRNSEARLALVVEEVNAGYWDWDLITRQLFLSPELKRQIGLDDSESLNRSEDWESRLHSDDRAYVMATIENFIADHKPNFELEFRLRHKDGSYRWIHSRGVLLSDQNNRAYRILGINLDITDYMKQKKLNERRDKMEQSSRLYVAVQTAAAFAHELNQPLAAISSYSDVALHLCQTDKPDPQKLCQVMEKCSQQALRAGEVIRQLVSLLQKGETVSEPVDINASIHEVFDLMKTDGLSDEFKIELDLAVDLPLVKANALQIQKVLINLLRNGLESMLEQREKAVAIIVTTHRYEADPGMILVTVRDSGIGVENPAALRNIFQPFHSTKPAGLGMGLAISRSLIAAHGGKMWAEPNAGNGLSIHFTLPCAI</sequence>
<feature type="domain" description="PAS" evidence="8">
    <location>
        <begin position="251"/>
        <end position="304"/>
    </location>
</feature>
<evidence type="ECO:0000259" key="9">
    <source>
        <dbReference type="PROSITE" id="PS50113"/>
    </source>
</evidence>
<dbReference type="CDD" id="cd00082">
    <property type="entry name" value="HisKA"/>
    <property type="match status" value="1"/>
</dbReference>
<dbReference type="InterPro" id="IPR036890">
    <property type="entry name" value="HATPase_C_sf"/>
</dbReference>
<accession>G4SWK8</accession>
<feature type="domain" description="Histidine kinase" evidence="7">
    <location>
        <begin position="926"/>
        <end position="1145"/>
    </location>
</feature>
<keyword evidence="6" id="KW-1133">Transmembrane helix</keyword>
<dbReference type="PRINTS" id="PR00344">
    <property type="entry name" value="BCTRLSENSOR"/>
</dbReference>
<feature type="domain" description="PAC" evidence="9">
    <location>
        <begin position="586"/>
        <end position="638"/>
    </location>
</feature>
<comment type="catalytic activity">
    <reaction evidence="1">
        <text>ATP + protein L-histidine = ADP + protein N-phospho-L-histidine.</text>
        <dbReference type="EC" id="2.7.13.3"/>
    </reaction>
</comment>
<dbReference type="PROSITE" id="PS50113">
    <property type="entry name" value="PAC"/>
    <property type="match status" value="4"/>
</dbReference>
<dbReference type="Pfam" id="PF13426">
    <property type="entry name" value="PAS_9"/>
    <property type="match status" value="2"/>
</dbReference>
<evidence type="ECO:0000256" key="4">
    <source>
        <dbReference type="ARBA" id="ARBA00022679"/>
    </source>
</evidence>
<dbReference type="Gene3D" id="3.30.565.10">
    <property type="entry name" value="Histidine kinase-like ATPase, C-terminal domain"/>
    <property type="match status" value="1"/>
</dbReference>
<dbReference type="PANTHER" id="PTHR43304:SF1">
    <property type="entry name" value="PAC DOMAIN-CONTAINING PROTEIN"/>
    <property type="match status" value="1"/>
</dbReference>
<dbReference type="InterPro" id="IPR004358">
    <property type="entry name" value="Sig_transdc_His_kin-like_C"/>
</dbReference>
<dbReference type="InterPro" id="IPR013655">
    <property type="entry name" value="PAS_fold_3"/>
</dbReference>
<dbReference type="InterPro" id="IPR013656">
    <property type="entry name" value="PAS_4"/>
</dbReference>
<dbReference type="InterPro" id="IPR000014">
    <property type="entry name" value="PAS"/>
</dbReference>
<dbReference type="InterPro" id="IPR001610">
    <property type="entry name" value="PAC"/>
</dbReference>
<dbReference type="SUPFAM" id="SSF47384">
    <property type="entry name" value="Homodimeric domain of signal transducing histidine kinase"/>
    <property type="match status" value="1"/>
</dbReference>
<dbReference type="InterPro" id="IPR003594">
    <property type="entry name" value="HATPase_dom"/>
</dbReference>
<keyword evidence="11" id="KW-1185">Reference proteome</keyword>
<dbReference type="SMART" id="SM00091">
    <property type="entry name" value="PAS"/>
    <property type="match status" value="5"/>
</dbReference>
<dbReference type="InterPro" id="IPR052162">
    <property type="entry name" value="Sensor_kinase/Photoreceptor"/>
</dbReference>
<dbReference type="EC" id="2.7.13.3" evidence="2"/>
<dbReference type="HOGENOM" id="CLU_008767_0_0_6"/>
<evidence type="ECO:0000256" key="6">
    <source>
        <dbReference type="SAM" id="Phobius"/>
    </source>
</evidence>
<dbReference type="InterPro" id="IPR000700">
    <property type="entry name" value="PAS-assoc_C"/>
</dbReference>
<protein>
    <recommendedName>
        <fullName evidence="2">histidine kinase</fullName>
        <ecNumber evidence="2">2.7.13.3</ecNumber>
    </recommendedName>
</protein>
<evidence type="ECO:0000313" key="11">
    <source>
        <dbReference type="Proteomes" id="UP000008315"/>
    </source>
</evidence>
<feature type="domain" description="PAC" evidence="9">
    <location>
        <begin position="726"/>
        <end position="778"/>
    </location>
</feature>
<dbReference type="NCBIfam" id="TIGR00229">
    <property type="entry name" value="sensory_box"/>
    <property type="match status" value="4"/>
</dbReference>
<dbReference type="KEGG" id="mah:MEALZ_3576"/>
<evidence type="ECO:0000259" key="7">
    <source>
        <dbReference type="PROSITE" id="PS50109"/>
    </source>
</evidence>
<keyword evidence="6" id="KW-0812">Transmembrane</keyword>
<dbReference type="Gene3D" id="2.10.70.100">
    <property type="match status" value="1"/>
</dbReference>
<dbReference type="Gene3D" id="3.30.450.20">
    <property type="entry name" value="PAS domain"/>
    <property type="match status" value="6"/>
</dbReference>
<keyword evidence="3" id="KW-0597">Phosphoprotein</keyword>
<dbReference type="Pfam" id="PF02518">
    <property type="entry name" value="HATPase_c"/>
    <property type="match status" value="1"/>
</dbReference>
<keyword evidence="5 10" id="KW-0418">Kinase</keyword>
<evidence type="ECO:0000259" key="8">
    <source>
        <dbReference type="PROSITE" id="PS50112"/>
    </source>
</evidence>
<dbReference type="GO" id="GO:0000155">
    <property type="term" value="F:phosphorelay sensor kinase activity"/>
    <property type="evidence" value="ECO:0007669"/>
    <property type="project" value="InterPro"/>
</dbReference>